<evidence type="ECO:0000256" key="9">
    <source>
        <dbReference type="PIRSR" id="PIRSR601233-1"/>
    </source>
</evidence>
<evidence type="ECO:0000256" key="3">
    <source>
        <dbReference type="ARBA" id="ARBA00022723"/>
    </source>
</evidence>
<keyword evidence="2 12" id="KW-0436">Ligase</keyword>
<evidence type="ECO:0000256" key="6">
    <source>
        <dbReference type="ARBA" id="ARBA00023134"/>
    </source>
</evidence>
<dbReference type="Pfam" id="PF01139">
    <property type="entry name" value="RtcB"/>
    <property type="match status" value="1"/>
</dbReference>
<evidence type="ECO:0000256" key="4">
    <source>
        <dbReference type="ARBA" id="ARBA00022741"/>
    </source>
</evidence>
<keyword evidence="5" id="KW-0692">RNA repair</keyword>
<evidence type="ECO:0000256" key="2">
    <source>
        <dbReference type="ARBA" id="ARBA00022598"/>
    </source>
</evidence>
<keyword evidence="3 11" id="KW-0479">Metal-binding</keyword>
<dbReference type="GO" id="GO:0170057">
    <property type="term" value="F:RNA ligase (GTP) activity"/>
    <property type="evidence" value="ECO:0007669"/>
    <property type="project" value="UniProtKB-EC"/>
</dbReference>
<dbReference type="InterPro" id="IPR052915">
    <property type="entry name" value="RtcB-like"/>
</dbReference>
<dbReference type="GO" id="GO:0030145">
    <property type="term" value="F:manganese ion binding"/>
    <property type="evidence" value="ECO:0007669"/>
    <property type="project" value="TreeGrafter"/>
</dbReference>
<accession>A0A238WU31</accession>
<dbReference type="EMBL" id="FZNY01000001">
    <property type="protein sequence ID" value="SNR49139.1"/>
    <property type="molecule type" value="Genomic_DNA"/>
</dbReference>
<dbReference type="GO" id="GO:0006281">
    <property type="term" value="P:DNA repair"/>
    <property type="evidence" value="ECO:0007669"/>
    <property type="project" value="TreeGrafter"/>
</dbReference>
<comment type="catalytic activity">
    <reaction evidence="8">
        <text>a 3'-end 3'-phospho-ribonucleotide-RNA + a 5'-end dephospho-ribonucleoside-RNA + GTP = a ribonucleotidyl-ribonucleotide-RNA + GMP + diphosphate</text>
        <dbReference type="Rhea" id="RHEA:68076"/>
        <dbReference type="Rhea" id="RHEA-COMP:10463"/>
        <dbReference type="Rhea" id="RHEA-COMP:13936"/>
        <dbReference type="Rhea" id="RHEA-COMP:17355"/>
        <dbReference type="ChEBI" id="CHEBI:33019"/>
        <dbReference type="ChEBI" id="CHEBI:37565"/>
        <dbReference type="ChEBI" id="CHEBI:58115"/>
        <dbReference type="ChEBI" id="CHEBI:83062"/>
        <dbReference type="ChEBI" id="CHEBI:138284"/>
        <dbReference type="ChEBI" id="CHEBI:173118"/>
        <dbReference type="EC" id="6.5.1.8"/>
    </reaction>
</comment>
<feature type="binding site" evidence="11">
    <location>
        <position position="220"/>
    </location>
    <ligand>
        <name>Mn(2+)</name>
        <dbReference type="ChEBI" id="CHEBI:29035"/>
        <label>2</label>
    </ligand>
</feature>
<dbReference type="PANTHER" id="PTHR43749">
    <property type="entry name" value="RNA-SPLICING LIGASE RTCB"/>
    <property type="match status" value="1"/>
</dbReference>
<evidence type="ECO:0000256" key="5">
    <source>
        <dbReference type="ARBA" id="ARBA00022800"/>
    </source>
</evidence>
<feature type="binding site" evidence="10">
    <location>
        <begin position="338"/>
        <end position="341"/>
    </location>
    <ligand>
        <name>GMP</name>
        <dbReference type="ChEBI" id="CHEBI:58115"/>
    </ligand>
</feature>
<dbReference type="GO" id="GO:0042245">
    <property type="term" value="P:RNA repair"/>
    <property type="evidence" value="ECO:0007669"/>
    <property type="project" value="UniProtKB-KW"/>
</dbReference>
<keyword evidence="7 11" id="KW-0464">Manganese</keyword>
<reference evidence="12 13" key="1">
    <citation type="submission" date="2017-06" db="EMBL/GenBank/DDBJ databases">
        <authorList>
            <person name="Kim H.J."/>
            <person name="Triplett B.A."/>
        </authorList>
    </citation>
    <scope>NUCLEOTIDE SEQUENCE [LARGE SCALE GENOMIC DNA]</scope>
    <source>
        <strain evidence="12 13">DSM 25597</strain>
    </source>
</reference>
<keyword evidence="4 10" id="KW-0547">Nucleotide-binding</keyword>
<evidence type="ECO:0000313" key="12">
    <source>
        <dbReference type="EMBL" id="SNR49139.1"/>
    </source>
</evidence>
<evidence type="ECO:0000256" key="1">
    <source>
        <dbReference type="ARBA" id="ARBA00012726"/>
    </source>
</evidence>
<feature type="active site" description="GMP-histidine intermediate" evidence="9">
    <location>
        <position position="362"/>
    </location>
</feature>
<dbReference type="Proteomes" id="UP000198379">
    <property type="component" value="Unassembled WGS sequence"/>
</dbReference>
<protein>
    <recommendedName>
        <fullName evidence="1">3'-phosphate/5'-hydroxy nucleic acid ligase</fullName>
        <ecNumber evidence="1">6.5.1.8</ecNumber>
    </recommendedName>
</protein>
<keyword evidence="6 10" id="KW-0342">GTP-binding</keyword>
<gene>
    <name evidence="12" type="ORF">SAMN06265376_1011399</name>
</gene>
<comment type="cofactor">
    <cofactor evidence="11">
        <name>Mn(2+)</name>
        <dbReference type="ChEBI" id="CHEBI:29035"/>
    </cofactor>
    <text evidence="11">Binds 2 manganese ions per subunit.</text>
</comment>
<dbReference type="SUPFAM" id="SSF103365">
    <property type="entry name" value="Hypothetical protein PH1602"/>
    <property type="match status" value="1"/>
</dbReference>
<name>A0A238WU31_9FLAO</name>
<organism evidence="12 13">
    <name type="scientific">Dokdonia pacifica</name>
    <dbReference type="NCBI Taxonomy" id="1627892"/>
    <lineage>
        <taxon>Bacteria</taxon>
        <taxon>Pseudomonadati</taxon>
        <taxon>Bacteroidota</taxon>
        <taxon>Flavobacteriia</taxon>
        <taxon>Flavobacteriales</taxon>
        <taxon>Flavobacteriaceae</taxon>
        <taxon>Dokdonia</taxon>
    </lineage>
</organism>
<dbReference type="GO" id="GO:0005525">
    <property type="term" value="F:GTP binding"/>
    <property type="evidence" value="ECO:0007669"/>
    <property type="project" value="UniProtKB-KW"/>
</dbReference>
<dbReference type="PANTHER" id="PTHR43749:SF2">
    <property type="entry name" value="RNA-SPLICING LIGASE RTCB"/>
    <property type="match status" value="1"/>
</dbReference>
<dbReference type="RefSeq" id="WP_089370652.1">
    <property type="nucleotide sequence ID" value="NZ_BMEP01000003.1"/>
</dbReference>
<dbReference type="OrthoDB" id="9802323at2"/>
<evidence type="ECO:0000256" key="10">
    <source>
        <dbReference type="PIRSR" id="PIRSR601233-2"/>
    </source>
</evidence>
<keyword evidence="13" id="KW-1185">Reference proteome</keyword>
<evidence type="ECO:0000256" key="8">
    <source>
        <dbReference type="ARBA" id="ARBA00047746"/>
    </source>
</evidence>
<proteinExistence type="predicted"/>
<evidence type="ECO:0000313" key="13">
    <source>
        <dbReference type="Proteomes" id="UP000198379"/>
    </source>
</evidence>
<evidence type="ECO:0000256" key="11">
    <source>
        <dbReference type="PIRSR" id="PIRSR601233-3"/>
    </source>
</evidence>
<dbReference type="Gene3D" id="3.90.1860.10">
    <property type="entry name" value="tRNA-splicing ligase RtcB"/>
    <property type="match status" value="1"/>
</dbReference>
<evidence type="ECO:0000256" key="7">
    <source>
        <dbReference type="ARBA" id="ARBA00023211"/>
    </source>
</evidence>
<feature type="binding site" evidence="11">
    <location>
        <position position="202"/>
    </location>
    <ligand>
        <name>Mn(2+)</name>
        <dbReference type="ChEBI" id="CHEBI:29035"/>
        <label>1</label>
    </ligand>
</feature>
<sequence length="468" mass="51967">MITGKTLIDLGFRSGKWFPEAITHINENGLEGEAILAYLEQYKLPPIQELHEVAIDYKINIKAENELEEDNVTSVINTMNTLMKTPTVVDGAVMPDACPSGPTGTIPVGGVVVTKNAIHPGMHSADICCSVMLTDFGKAAPKEVLDAAHASTHFGPGGRDRNDQYRFPKELLDAFEGNFILNDKHIIKAARAHLGTQGDGNHFLFVGISEQTGNTMMITHHGSRAPGAKLYKKGMQIAERFRKILSPDTLRQNAWIPFDTEEGQQYWEALQVMRAWTKQNHECIHDATLEKLGLEAENRFWNEHNFVFKDGDLFYHAKGATPLDAKFMPDITGPRLIPLNMAEPVLIVSGETTTNNLGFAPHGAGRNVSRTYHKKTKATMTNEAVFEEETAGLDVRFFSKEIDVSELPSAYKSAKAVRAQMDEFGLGTVIDEVMPYGCIMAGDHDKNAPWKVKRRMKQEAMNNSNIVK</sequence>
<dbReference type="EC" id="6.5.1.8" evidence="1"/>
<dbReference type="InterPro" id="IPR001233">
    <property type="entry name" value="RtcB"/>
</dbReference>
<dbReference type="GO" id="GO:0003909">
    <property type="term" value="F:DNA ligase activity"/>
    <property type="evidence" value="ECO:0007669"/>
    <property type="project" value="TreeGrafter"/>
</dbReference>
<feature type="binding site" evidence="10">
    <location>
        <begin position="362"/>
        <end position="365"/>
    </location>
    <ligand>
        <name>GMP</name>
        <dbReference type="ChEBI" id="CHEBI:58115"/>
    </ligand>
</feature>
<dbReference type="GO" id="GO:0006396">
    <property type="term" value="P:RNA processing"/>
    <property type="evidence" value="ECO:0007669"/>
    <property type="project" value="InterPro"/>
</dbReference>
<dbReference type="InterPro" id="IPR036025">
    <property type="entry name" value="RtcB-like_sf"/>
</dbReference>
<dbReference type="AlphaFoldDB" id="A0A238WU31"/>